<dbReference type="AlphaFoldDB" id="A0A2T5C3N8"/>
<sequence length="370" mass="42759">MTKKLHIVSFNTPYPADYGGVIDIYYKLKALHCQNVQIHLHCFEYDRPQAGELTQFCEQVFYYPRQTGIPTHFSPVPYIVKGRQHPQLLKNLLAMPAPVLFEGLHCCSLLDHPLLRAFPKLVRAHNIEHKYYYNLYHSSTDWQQRLYYLLESFKLKRFEKLLRWADHILAISASEADYFAKHYGKTSFIPAFHSFNTISCQSGTGDYLLFHGNLSVSENQQAVSYLIDQVFSQLTERFVIAGKNPPAWLQKKVRDIPHITIIANPAAEEMNQLITDAHICLLPTFQASGMKLKLLHSLFGGRHCLVNSTMVEGSGLENLCHIADSPEQMIIQIRQLMDKPFDEEEIIRRKMKLETFYANEINAQKIMELL</sequence>
<dbReference type="GO" id="GO:0016740">
    <property type="term" value="F:transferase activity"/>
    <property type="evidence" value="ECO:0007669"/>
    <property type="project" value="UniProtKB-KW"/>
</dbReference>
<name>A0A2T5C3N8_9BACT</name>
<dbReference type="OrthoDB" id="1094459at2"/>
<dbReference type="EMBL" id="QAAD01000005">
    <property type="protein sequence ID" value="PTN09377.1"/>
    <property type="molecule type" value="Genomic_DNA"/>
</dbReference>
<dbReference type="SUPFAM" id="SSF53756">
    <property type="entry name" value="UDP-Glycosyltransferase/glycogen phosphorylase"/>
    <property type="match status" value="1"/>
</dbReference>
<organism evidence="1 2">
    <name type="scientific">Mangrovibacterium marinum</name>
    <dbReference type="NCBI Taxonomy" id="1639118"/>
    <lineage>
        <taxon>Bacteria</taxon>
        <taxon>Pseudomonadati</taxon>
        <taxon>Bacteroidota</taxon>
        <taxon>Bacteroidia</taxon>
        <taxon>Marinilabiliales</taxon>
        <taxon>Prolixibacteraceae</taxon>
        <taxon>Mangrovibacterium</taxon>
    </lineage>
</organism>
<protein>
    <submittedName>
        <fullName evidence="1">Glycosyl transferase family 4</fullName>
    </submittedName>
</protein>
<keyword evidence="2" id="KW-1185">Reference proteome</keyword>
<evidence type="ECO:0000313" key="1">
    <source>
        <dbReference type="EMBL" id="PTN09377.1"/>
    </source>
</evidence>
<dbReference type="Gene3D" id="3.40.50.2000">
    <property type="entry name" value="Glycogen Phosphorylase B"/>
    <property type="match status" value="1"/>
</dbReference>
<reference evidence="1 2" key="1">
    <citation type="submission" date="2018-04" db="EMBL/GenBank/DDBJ databases">
        <title>Genomic Encyclopedia of Archaeal and Bacterial Type Strains, Phase II (KMG-II): from individual species to whole genera.</title>
        <authorList>
            <person name="Goeker M."/>
        </authorList>
    </citation>
    <scope>NUCLEOTIDE SEQUENCE [LARGE SCALE GENOMIC DNA]</scope>
    <source>
        <strain evidence="1 2">DSM 28823</strain>
    </source>
</reference>
<dbReference type="Proteomes" id="UP000243525">
    <property type="component" value="Unassembled WGS sequence"/>
</dbReference>
<keyword evidence="1" id="KW-0808">Transferase</keyword>
<gene>
    <name evidence="1" type="ORF">C8N47_105218</name>
</gene>
<evidence type="ECO:0000313" key="2">
    <source>
        <dbReference type="Proteomes" id="UP000243525"/>
    </source>
</evidence>
<proteinExistence type="predicted"/>
<dbReference type="RefSeq" id="WP_146161451.1">
    <property type="nucleotide sequence ID" value="NZ_OY782574.1"/>
</dbReference>
<comment type="caution">
    <text evidence="1">The sequence shown here is derived from an EMBL/GenBank/DDBJ whole genome shotgun (WGS) entry which is preliminary data.</text>
</comment>
<accession>A0A2T5C3N8</accession>